<evidence type="ECO:0000256" key="4">
    <source>
        <dbReference type="ARBA" id="ARBA00020295"/>
    </source>
</evidence>
<gene>
    <name evidence="11" type="ORF">OYT1_ch2401</name>
</gene>
<keyword evidence="7 10" id="KW-0119">Carbohydrate metabolism</keyword>
<dbReference type="InterPro" id="IPR017853">
    <property type="entry name" value="GH"/>
</dbReference>
<evidence type="ECO:0000256" key="5">
    <source>
        <dbReference type="ARBA" id="ARBA00022676"/>
    </source>
</evidence>
<evidence type="ECO:0000256" key="9">
    <source>
        <dbReference type="ARBA" id="ARBA00031501"/>
    </source>
</evidence>
<dbReference type="PANTHER" id="PTHR32438">
    <property type="entry name" value="4-ALPHA-GLUCANOTRANSFERASE DPE1, CHLOROPLASTIC/AMYLOPLASTIC"/>
    <property type="match status" value="1"/>
</dbReference>
<evidence type="ECO:0000313" key="12">
    <source>
        <dbReference type="Proteomes" id="UP000033070"/>
    </source>
</evidence>
<dbReference type="STRING" id="1188319.OYT1_01463"/>
<name>A0A2Z6GEA5_9PROT</name>
<sequence>MKSKQAVRCGAAPNGHASGSFLKGHSMHFSRSSGILLHPTSLPGAYGSGDFGAEAYHFVDWLASAGQKLWQILPLGGIGPGNSPYMSSSAFAGNVLLIDLEELRELGWLEAEELTPHPDFKEQRVDYGVVHQYRMEKLRLAADRFLHNPDLHPEFEAFCIAEQSWLNDYALFMALAEHNDWQDWCNWEPRLARREKRALAKATVELGDDIEFWRFCQWSFFRQWHKLKQYANERGIQIIGDIPIFIAYQSAEVWARQDLFELGADSRPTVVAGVPPDFFSETGQRWGNPLYLWSAHEKEGFAWWIARIRKTIALVDIVRIDHFRGFAGYWEIPASEPTAIHGRWLPGPGAKLFHAIQNALGKLPIIAEDLGIITPDVTALRDEFDLPGMRILQFAFGGGTDNSFLPHNYQRNTVVYGGTHDNDTTIGWFNSASAHERAFTCKYLGTDGHAIHWDLIHAASQSIADIAIHPFQDVLGLDTEHRMNLPGKSEGYWEWRFTWEQVQPAHAERLYEISAVHGRCGMERLGF</sequence>
<evidence type="ECO:0000256" key="6">
    <source>
        <dbReference type="ARBA" id="ARBA00022679"/>
    </source>
</evidence>
<proteinExistence type="inferred from homology"/>
<dbReference type="KEGG" id="fam:OYT1_ch2401"/>
<evidence type="ECO:0000256" key="7">
    <source>
        <dbReference type="ARBA" id="ARBA00023277"/>
    </source>
</evidence>
<dbReference type="RefSeq" id="WP_232013181.1">
    <property type="nucleotide sequence ID" value="NZ_AP018738.1"/>
</dbReference>
<evidence type="ECO:0000256" key="1">
    <source>
        <dbReference type="ARBA" id="ARBA00000439"/>
    </source>
</evidence>
<dbReference type="NCBIfam" id="NF011080">
    <property type="entry name" value="PRK14508.1-3"/>
    <property type="match status" value="1"/>
</dbReference>
<dbReference type="GO" id="GO:0005975">
    <property type="term" value="P:carbohydrate metabolic process"/>
    <property type="evidence" value="ECO:0007669"/>
    <property type="project" value="InterPro"/>
</dbReference>
<comment type="catalytic activity">
    <reaction evidence="1 10">
        <text>Transfers a segment of a (1-&gt;4)-alpha-D-glucan to a new position in an acceptor, which may be glucose or a (1-&gt;4)-alpha-D-glucan.</text>
        <dbReference type="EC" id="2.4.1.25"/>
    </reaction>
</comment>
<dbReference type="GO" id="GO:0004134">
    <property type="term" value="F:4-alpha-glucanotransferase activity"/>
    <property type="evidence" value="ECO:0007669"/>
    <property type="project" value="UniProtKB-EC"/>
</dbReference>
<dbReference type="Proteomes" id="UP000033070">
    <property type="component" value="Chromosome"/>
</dbReference>
<evidence type="ECO:0000256" key="3">
    <source>
        <dbReference type="ARBA" id="ARBA00012560"/>
    </source>
</evidence>
<keyword evidence="12" id="KW-1185">Reference proteome</keyword>
<dbReference type="EMBL" id="AP018738">
    <property type="protein sequence ID" value="BBE51916.1"/>
    <property type="molecule type" value="Genomic_DNA"/>
</dbReference>
<dbReference type="InterPro" id="IPR003385">
    <property type="entry name" value="Glyco_hydro_77"/>
</dbReference>
<evidence type="ECO:0000256" key="2">
    <source>
        <dbReference type="ARBA" id="ARBA00005684"/>
    </source>
</evidence>
<dbReference type="AlphaFoldDB" id="A0A2Z6GEA5"/>
<dbReference type="PANTHER" id="PTHR32438:SF5">
    <property type="entry name" value="4-ALPHA-GLUCANOTRANSFERASE DPE1, CHLOROPLASTIC_AMYLOPLASTIC"/>
    <property type="match status" value="1"/>
</dbReference>
<reference evidence="11 12" key="1">
    <citation type="submission" date="2018-06" db="EMBL/GenBank/DDBJ databases">
        <title>OYT1 Genome Sequencing.</title>
        <authorList>
            <person name="Kato S."/>
            <person name="Itoh T."/>
            <person name="Ohkuma M."/>
        </authorList>
    </citation>
    <scope>NUCLEOTIDE SEQUENCE [LARGE SCALE GENOMIC DNA]</scope>
    <source>
        <strain evidence="11 12">OYT1</strain>
    </source>
</reference>
<dbReference type="Gene3D" id="3.20.20.80">
    <property type="entry name" value="Glycosidases"/>
    <property type="match status" value="1"/>
</dbReference>
<evidence type="ECO:0000256" key="10">
    <source>
        <dbReference type="RuleBase" id="RU361207"/>
    </source>
</evidence>
<evidence type="ECO:0000256" key="8">
    <source>
        <dbReference type="ARBA" id="ARBA00031423"/>
    </source>
</evidence>
<dbReference type="EC" id="2.4.1.25" evidence="3 10"/>
<dbReference type="NCBIfam" id="TIGR00217">
    <property type="entry name" value="malQ"/>
    <property type="match status" value="1"/>
</dbReference>
<dbReference type="SUPFAM" id="SSF51445">
    <property type="entry name" value="(Trans)glycosidases"/>
    <property type="match status" value="1"/>
</dbReference>
<dbReference type="Pfam" id="PF02446">
    <property type="entry name" value="Glyco_hydro_77"/>
    <property type="match status" value="1"/>
</dbReference>
<accession>A0A2Z6GEA5</accession>
<evidence type="ECO:0000313" key="11">
    <source>
        <dbReference type="EMBL" id="BBE51916.1"/>
    </source>
</evidence>
<comment type="similarity">
    <text evidence="2 10">Belongs to the disproportionating enzyme family.</text>
</comment>
<keyword evidence="5 10" id="KW-0328">Glycosyltransferase</keyword>
<organism evidence="11 12">
    <name type="scientific">Ferriphaselus amnicola</name>
    <dbReference type="NCBI Taxonomy" id="1188319"/>
    <lineage>
        <taxon>Bacteria</taxon>
        <taxon>Pseudomonadati</taxon>
        <taxon>Pseudomonadota</taxon>
        <taxon>Betaproteobacteria</taxon>
        <taxon>Nitrosomonadales</taxon>
        <taxon>Gallionellaceae</taxon>
        <taxon>Ferriphaselus</taxon>
    </lineage>
</organism>
<protein>
    <recommendedName>
        <fullName evidence="4 10">4-alpha-glucanotransferase</fullName>
        <ecNumber evidence="3 10">2.4.1.25</ecNumber>
    </recommendedName>
    <alternativeName>
        <fullName evidence="8 10">Amylomaltase</fullName>
    </alternativeName>
    <alternativeName>
        <fullName evidence="9 10">Disproportionating enzyme</fullName>
    </alternativeName>
</protein>
<keyword evidence="6 10" id="KW-0808">Transferase</keyword>